<name>A0A7M1B1H3_9BACT</name>
<dbReference type="Proteomes" id="UP000593719">
    <property type="component" value="Chromosome"/>
</dbReference>
<keyword evidence="2" id="KW-1185">Reference proteome</keyword>
<gene>
    <name evidence="1" type="ORF">FJR45_06245</name>
</gene>
<dbReference type="RefSeq" id="WP_193151852.1">
    <property type="nucleotide sequence ID" value="NZ_CP041235.1"/>
</dbReference>
<sequence>MFSLSGCAGAGYEMAPSSKKEVLQETTVKYDKFKKQTLVSTPPYLIRDGFTDTFPVIVGYKSVIKNNKIQFVQMYLKILGTERAFFNQAVGEDGYVFKFEEINPYEEGTTITTRSGQYSSTMTVKKEVFTLFLTLEQLKKMASQDYAIKIYGKTREGDFTMPKFISSAFYQRLQTAIK</sequence>
<reference evidence="1 2" key="1">
    <citation type="submission" date="2019-06" db="EMBL/GenBank/DDBJ databases">
        <title>Sulfurimonas gotlandica sp. nov., a chemoautotrophic and psychrotolerant epsilonproteobacterium isolated from a pelagic redoxcline, and an emended description of the genus Sulfurimonas.</title>
        <authorList>
            <person name="Wang S."/>
            <person name="Jiang L."/>
            <person name="Shao Z."/>
        </authorList>
    </citation>
    <scope>NUCLEOTIDE SEQUENCE [LARGE SCALE GENOMIC DNA]</scope>
    <source>
        <strain evidence="1 2">S2-6</strain>
    </source>
</reference>
<protein>
    <submittedName>
        <fullName evidence="1">Uncharacterized protein</fullName>
    </submittedName>
</protein>
<organism evidence="1 2">
    <name type="scientific">Sulfurimonas sediminis</name>
    <dbReference type="NCBI Taxonomy" id="2590020"/>
    <lineage>
        <taxon>Bacteria</taxon>
        <taxon>Pseudomonadati</taxon>
        <taxon>Campylobacterota</taxon>
        <taxon>Epsilonproteobacteria</taxon>
        <taxon>Campylobacterales</taxon>
        <taxon>Sulfurimonadaceae</taxon>
        <taxon>Sulfurimonas</taxon>
    </lineage>
</organism>
<evidence type="ECO:0000313" key="2">
    <source>
        <dbReference type="Proteomes" id="UP000593719"/>
    </source>
</evidence>
<dbReference type="AlphaFoldDB" id="A0A7M1B1H3"/>
<accession>A0A7M1B1H3</accession>
<proteinExistence type="predicted"/>
<dbReference type="KEGG" id="ssei:FJR45_06245"/>
<dbReference type="EMBL" id="CP041235">
    <property type="protein sequence ID" value="QOP43573.1"/>
    <property type="molecule type" value="Genomic_DNA"/>
</dbReference>
<evidence type="ECO:0000313" key="1">
    <source>
        <dbReference type="EMBL" id="QOP43573.1"/>
    </source>
</evidence>